<proteinExistence type="predicted"/>
<keyword evidence="2" id="KW-1185">Reference proteome</keyword>
<gene>
    <name evidence="1" type="ORF">FWK35_00021165</name>
</gene>
<dbReference type="AlphaFoldDB" id="A0A6G0XQY9"/>
<evidence type="ECO:0000313" key="1">
    <source>
        <dbReference type="EMBL" id="KAF0742959.1"/>
    </source>
</evidence>
<comment type="caution">
    <text evidence="1">The sequence shown here is derived from an EMBL/GenBank/DDBJ whole genome shotgun (WGS) entry which is preliminary data.</text>
</comment>
<evidence type="ECO:0000313" key="2">
    <source>
        <dbReference type="Proteomes" id="UP000478052"/>
    </source>
</evidence>
<sequence length="205" mass="23822">MIIALNHEHDKDDENTLNRQKISNKLKRNVLDDPCEKPCKILHREMHKGDVSTLTTTDINRIRKNIHYARLSIIPKLSTNLEELHLALTNLGEIKTNKEEIFLLINNTEKNIVAFSTTTNLKFLSKTISIYKDAFYSLIEKMNDLNLNFAPNIIYAHFEQAIHSAVVDIFPDVIRKGCRFVSDNQFGEKFKVLVYHKFLKINLKL</sequence>
<name>A0A6G0XQY9_APHCR</name>
<organism evidence="1 2">
    <name type="scientific">Aphis craccivora</name>
    <name type="common">Cowpea aphid</name>
    <dbReference type="NCBI Taxonomy" id="307492"/>
    <lineage>
        <taxon>Eukaryota</taxon>
        <taxon>Metazoa</taxon>
        <taxon>Ecdysozoa</taxon>
        <taxon>Arthropoda</taxon>
        <taxon>Hexapoda</taxon>
        <taxon>Insecta</taxon>
        <taxon>Pterygota</taxon>
        <taxon>Neoptera</taxon>
        <taxon>Paraneoptera</taxon>
        <taxon>Hemiptera</taxon>
        <taxon>Sternorrhyncha</taxon>
        <taxon>Aphidomorpha</taxon>
        <taxon>Aphidoidea</taxon>
        <taxon>Aphididae</taxon>
        <taxon>Aphidini</taxon>
        <taxon>Aphis</taxon>
        <taxon>Aphis</taxon>
    </lineage>
</organism>
<dbReference type="EMBL" id="VUJU01007610">
    <property type="protein sequence ID" value="KAF0742959.1"/>
    <property type="molecule type" value="Genomic_DNA"/>
</dbReference>
<dbReference type="Proteomes" id="UP000478052">
    <property type="component" value="Unassembled WGS sequence"/>
</dbReference>
<reference evidence="1 2" key="1">
    <citation type="submission" date="2019-08" db="EMBL/GenBank/DDBJ databases">
        <title>Whole genome of Aphis craccivora.</title>
        <authorList>
            <person name="Voronova N.V."/>
            <person name="Shulinski R.S."/>
            <person name="Bandarenka Y.V."/>
            <person name="Zhorov D.G."/>
            <person name="Warner D."/>
        </authorList>
    </citation>
    <scope>NUCLEOTIDE SEQUENCE [LARGE SCALE GENOMIC DNA]</scope>
    <source>
        <strain evidence="1">180601</strain>
        <tissue evidence="1">Whole Body</tissue>
    </source>
</reference>
<dbReference type="OrthoDB" id="6607069at2759"/>
<accession>A0A6G0XQY9</accession>
<protein>
    <submittedName>
        <fullName evidence="1">Uncharacterized protein</fullName>
    </submittedName>
</protein>